<dbReference type="EMBL" id="LNQE01000326">
    <property type="protein sequence ID" value="KUG27471.1"/>
    <property type="molecule type" value="Genomic_DNA"/>
</dbReference>
<organism evidence="1">
    <name type="scientific">hydrocarbon metagenome</name>
    <dbReference type="NCBI Taxonomy" id="938273"/>
    <lineage>
        <taxon>unclassified sequences</taxon>
        <taxon>metagenomes</taxon>
        <taxon>ecological metagenomes</taxon>
    </lineage>
</organism>
<dbReference type="PANTHER" id="PTHR37689:SF1">
    <property type="entry name" value="PROTEIN FDHE"/>
    <property type="match status" value="1"/>
</dbReference>
<dbReference type="InterPro" id="IPR006452">
    <property type="entry name" value="Formate_DH_accessory"/>
</dbReference>
<protein>
    <submittedName>
        <fullName evidence="1">Formate dehydrogenase formation protein fdhe</fullName>
    </submittedName>
</protein>
<dbReference type="AlphaFoldDB" id="A0A0W8G2V2"/>
<evidence type="ECO:0000313" key="1">
    <source>
        <dbReference type="EMBL" id="KUG27471.1"/>
    </source>
</evidence>
<comment type="caution">
    <text evidence="1">The sequence shown here is derived from an EMBL/GenBank/DDBJ whole genome shotgun (WGS) entry which is preliminary data.</text>
</comment>
<dbReference type="Gene3D" id="3.90.1670.10">
    <property type="entry name" value="FdhE-like domain"/>
    <property type="match status" value="1"/>
</dbReference>
<dbReference type="GO" id="GO:0008199">
    <property type="term" value="F:ferric iron binding"/>
    <property type="evidence" value="ECO:0007669"/>
    <property type="project" value="TreeGrafter"/>
</dbReference>
<reference evidence="1" key="1">
    <citation type="journal article" date="2015" name="Proc. Natl. Acad. Sci. U.S.A.">
        <title>Networks of energetic and metabolic interactions define dynamics in microbial communities.</title>
        <authorList>
            <person name="Embree M."/>
            <person name="Liu J.K."/>
            <person name="Al-Bassam M.M."/>
            <person name="Zengler K."/>
        </authorList>
    </citation>
    <scope>NUCLEOTIDE SEQUENCE</scope>
</reference>
<dbReference type="SUPFAM" id="SSF144020">
    <property type="entry name" value="FdhE-like"/>
    <property type="match status" value="1"/>
</dbReference>
<dbReference type="GO" id="GO:0051604">
    <property type="term" value="P:protein maturation"/>
    <property type="evidence" value="ECO:0007669"/>
    <property type="project" value="TreeGrafter"/>
</dbReference>
<name>A0A0W8G2V2_9ZZZZ</name>
<gene>
    <name evidence="1" type="ORF">ASZ90_002688</name>
</gene>
<sequence length="311" mass="33612">MTSDCSSGCEASRTIRADAARLGREIPSLTPLLDAFIPLLAEQAAIQADDPGWSGEPPAFEPDVFCQGRPLLADAGFQDVTSGILPAAKRLLPVMATCFPGLGSEIEILGKALAADPGHAADELADAASGGRSEPVLGMTPDAALFLARECARPLARRQAETLYPLIAGLPWRFAMCPVCGGKPSFSWFKKAQDDAEYITGHGGPRFLRCADCATWWRYKRVSCPGCGNEEPERLSFLRNPERPYERVDVCEECMAFLPCLDTTEMIHVPHPDVAALAMLPLEIAIRDRGYHPLGVHPWSVVLPKDASRAA</sequence>
<dbReference type="PANTHER" id="PTHR37689">
    <property type="entry name" value="PROTEIN FDHE"/>
    <property type="match status" value="1"/>
</dbReference>
<dbReference type="GO" id="GO:0005829">
    <property type="term" value="C:cytosol"/>
    <property type="evidence" value="ECO:0007669"/>
    <property type="project" value="TreeGrafter"/>
</dbReference>
<dbReference type="CDD" id="cd16341">
    <property type="entry name" value="FdhE"/>
    <property type="match status" value="1"/>
</dbReference>
<proteinExistence type="predicted"/>
<dbReference type="InterPro" id="IPR024064">
    <property type="entry name" value="FdhE-like_sf"/>
</dbReference>
<accession>A0A0W8G2V2</accession>